<evidence type="ECO:0000256" key="3">
    <source>
        <dbReference type="RuleBase" id="RU362042"/>
    </source>
</evidence>
<evidence type="ECO:0000313" key="6">
    <source>
        <dbReference type="EMBL" id="MBP2370101.1"/>
    </source>
</evidence>
<feature type="compositionally biased region" description="Low complexity" evidence="4">
    <location>
        <begin position="404"/>
        <end position="416"/>
    </location>
</feature>
<feature type="compositionally biased region" description="Low complexity" evidence="4">
    <location>
        <begin position="117"/>
        <end position="130"/>
    </location>
</feature>
<dbReference type="Gene3D" id="2.10.109.10">
    <property type="entry name" value="Umud Fragment, subunit A"/>
    <property type="match status" value="1"/>
</dbReference>
<dbReference type="RefSeq" id="WP_307862640.1">
    <property type="nucleotide sequence ID" value="NZ_JAGINU010000001.1"/>
</dbReference>
<evidence type="ECO:0000256" key="4">
    <source>
        <dbReference type="SAM" id="MobiDB-lite"/>
    </source>
</evidence>
<dbReference type="Proteomes" id="UP001519295">
    <property type="component" value="Unassembled WGS sequence"/>
</dbReference>
<feature type="compositionally biased region" description="Pro residues" evidence="4">
    <location>
        <begin position="388"/>
        <end position="397"/>
    </location>
</feature>
<feature type="transmembrane region" description="Helical" evidence="3">
    <location>
        <begin position="563"/>
        <end position="586"/>
    </location>
</feature>
<dbReference type="InterPro" id="IPR000223">
    <property type="entry name" value="Pept_S26A_signal_pept_1"/>
</dbReference>
<sequence>MAFPELPDDRRARPRRYRGGDAPERTGRRRAPEDPPPPGPEAAADEQDWLLGTALQHGVAVNDDAEDAAEPAPRGVRTRQAPETGGEQPRGRRYRNGFEELAGERSARRGAHGDGNGAPPANGHGPAGHSAGPGAGGNGTHGRPDDESSDPLRARYAERLRDARPYEAGSAQGTGRRRADERSWPPAGQPGGHRRETGAPPPPGDATGAHRRAPEGGAGSRRRAPEGGTGRHGAYDGGPVPSDAPPARNQGGHDDRARYDHAPTGPDGAAGRPRRPGPDAGPPRRHGDTTAFDGAAPASGRPRRGGPPPDASGPAGGPPEHAPREPRARRGPPPGAAAGPDGGMSQRHRGPQAPPDVPAGADGGPPQSPRGPQQPPPRPPAGFGGPAPRQPRGPQAPPDGYRSPVAPGFEPGGAPAPDRPAPPRGPVPPDAPPAGAGGPVRPGPVPGGPAGNRGPSPAEDVDPDEDFPPDSGAPEATGTVGRISRRRRGLGEPPAGAGPGTDESSADPPDDESETGPDAAEDREPRAGRRPGPVGIGGRLAAFAGLGKDADGEKRQLSFWKELLLLAGVAILLTILIQTFLAKVYVIPSGSMETTLHGCTGCTNDRVLVDKVTYNFTDISPGDIVVFRGTDGWASESYTGEGSENPLLRGLESLGSLVGIAPPDEKDFVKRVIAVGGQTVACCDALNQVMVDGQPLEEPYVYYLPEAGPARQIPFGPVTVPEGEYWMMGDSRNNSADSRAAGHGPIPDENIIGKVRLVVLPFDRFGWVSAVDPQTTATAAATPGLPDGVPLALGIMGAFPLAVGRRRTLRARAEAERFLPATRRPPRWRRRS</sequence>
<feature type="compositionally biased region" description="Pro residues" evidence="4">
    <location>
        <begin position="366"/>
        <end position="380"/>
    </location>
</feature>
<gene>
    <name evidence="6" type="ORF">JOF36_005797</name>
</gene>
<feature type="compositionally biased region" description="Acidic residues" evidence="4">
    <location>
        <begin position="504"/>
        <end position="519"/>
    </location>
</feature>
<dbReference type="SUPFAM" id="SSF51306">
    <property type="entry name" value="LexA/Signal peptidase"/>
    <property type="match status" value="1"/>
</dbReference>
<evidence type="ECO:0000256" key="1">
    <source>
        <dbReference type="ARBA" id="ARBA00004401"/>
    </source>
</evidence>
<comment type="subcellular location">
    <subcellularLocation>
        <location evidence="1">Cell membrane</location>
        <topology evidence="1">Single-pass type II membrane protein</topology>
    </subcellularLocation>
    <subcellularLocation>
        <location evidence="3">Membrane</location>
        <topology evidence="3">Single-pass type II membrane protein</topology>
    </subcellularLocation>
</comment>
<dbReference type="Pfam" id="PF10502">
    <property type="entry name" value="Peptidase_S26"/>
    <property type="match status" value="1"/>
</dbReference>
<dbReference type="NCBIfam" id="TIGR02227">
    <property type="entry name" value="sigpep_I_bact"/>
    <property type="match status" value="1"/>
</dbReference>
<feature type="compositionally biased region" description="Basic and acidic residues" evidence="4">
    <location>
        <begin position="96"/>
        <end position="107"/>
    </location>
</feature>
<dbReference type="EC" id="3.4.21.89" evidence="3"/>
<feature type="compositionally biased region" description="Basic and acidic residues" evidence="4">
    <location>
        <begin position="142"/>
        <end position="165"/>
    </location>
</feature>
<feature type="compositionally biased region" description="Low complexity" evidence="4">
    <location>
        <begin position="491"/>
        <end position="503"/>
    </location>
</feature>
<name>A0ABS4W1Q5_9PSEU</name>
<keyword evidence="3" id="KW-0645">Protease</keyword>
<protein>
    <recommendedName>
        <fullName evidence="3">Signal peptidase I</fullName>
        <ecNumber evidence="3">3.4.21.89</ecNumber>
    </recommendedName>
</protein>
<keyword evidence="3" id="KW-0472">Membrane</keyword>
<dbReference type="PRINTS" id="PR00727">
    <property type="entry name" value="LEADERPTASE"/>
</dbReference>
<comment type="similarity">
    <text evidence="2 3">Belongs to the peptidase S26 family.</text>
</comment>
<feature type="compositionally biased region" description="Gly residues" evidence="4">
    <location>
        <begin position="131"/>
        <end position="140"/>
    </location>
</feature>
<comment type="caution">
    <text evidence="6">The sequence shown here is derived from an EMBL/GenBank/DDBJ whole genome shotgun (WGS) entry which is preliminary data.</text>
</comment>
<feature type="region of interest" description="Disordered" evidence="4">
    <location>
        <begin position="1"/>
        <end position="536"/>
    </location>
</feature>
<dbReference type="PANTHER" id="PTHR43390">
    <property type="entry name" value="SIGNAL PEPTIDASE I"/>
    <property type="match status" value="1"/>
</dbReference>
<feature type="compositionally biased region" description="Basic and acidic residues" evidence="4">
    <location>
        <begin position="251"/>
        <end position="261"/>
    </location>
</feature>
<keyword evidence="3" id="KW-1133">Transmembrane helix</keyword>
<proteinExistence type="inferred from homology"/>
<evidence type="ECO:0000256" key="2">
    <source>
        <dbReference type="ARBA" id="ARBA00009370"/>
    </source>
</evidence>
<dbReference type="CDD" id="cd06530">
    <property type="entry name" value="S26_SPase_I"/>
    <property type="match status" value="1"/>
</dbReference>
<feature type="compositionally biased region" description="Pro residues" evidence="4">
    <location>
        <begin position="417"/>
        <end position="432"/>
    </location>
</feature>
<dbReference type="EMBL" id="JAGINU010000001">
    <property type="protein sequence ID" value="MBP2370101.1"/>
    <property type="molecule type" value="Genomic_DNA"/>
</dbReference>
<dbReference type="InterPro" id="IPR036286">
    <property type="entry name" value="LexA/Signal_pep-like_sf"/>
</dbReference>
<keyword evidence="3" id="KW-0378">Hydrolase</keyword>
<comment type="catalytic activity">
    <reaction evidence="3">
        <text>Cleavage of hydrophobic, N-terminal signal or leader sequences from secreted and periplasmic proteins.</text>
        <dbReference type="EC" id="3.4.21.89"/>
    </reaction>
</comment>
<keyword evidence="3" id="KW-0812">Transmembrane</keyword>
<feature type="compositionally biased region" description="Basic and acidic residues" evidence="4">
    <location>
        <begin position="18"/>
        <end position="33"/>
    </location>
</feature>
<dbReference type="PANTHER" id="PTHR43390:SF1">
    <property type="entry name" value="CHLOROPLAST PROCESSING PEPTIDASE"/>
    <property type="match status" value="1"/>
</dbReference>
<dbReference type="InterPro" id="IPR019533">
    <property type="entry name" value="Peptidase_S26"/>
</dbReference>
<feature type="domain" description="Peptidase S26" evidence="5">
    <location>
        <begin position="561"/>
        <end position="759"/>
    </location>
</feature>
<feature type="compositionally biased region" description="Acidic residues" evidence="4">
    <location>
        <begin position="459"/>
        <end position="468"/>
    </location>
</feature>
<evidence type="ECO:0000259" key="5">
    <source>
        <dbReference type="Pfam" id="PF10502"/>
    </source>
</evidence>
<reference evidence="6 7" key="1">
    <citation type="submission" date="2021-03" db="EMBL/GenBank/DDBJ databases">
        <title>Sequencing the genomes of 1000 actinobacteria strains.</title>
        <authorList>
            <person name="Klenk H.-P."/>
        </authorList>
    </citation>
    <scope>NUCLEOTIDE SEQUENCE [LARGE SCALE GENOMIC DNA]</scope>
    <source>
        <strain evidence="6 7">DSM 45256</strain>
    </source>
</reference>
<keyword evidence="7" id="KW-1185">Reference proteome</keyword>
<evidence type="ECO:0000313" key="7">
    <source>
        <dbReference type="Proteomes" id="UP001519295"/>
    </source>
</evidence>
<accession>A0ABS4W1Q5</accession>
<organism evidence="6 7">
    <name type="scientific">Pseudonocardia parietis</name>
    <dbReference type="NCBI Taxonomy" id="570936"/>
    <lineage>
        <taxon>Bacteria</taxon>
        <taxon>Bacillati</taxon>
        <taxon>Actinomycetota</taxon>
        <taxon>Actinomycetes</taxon>
        <taxon>Pseudonocardiales</taxon>
        <taxon>Pseudonocardiaceae</taxon>
        <taxon>Pseudonocardia</taxon>
    </lineage>
</organism>